<reference evidence="2 3" key="1">
    <citation type="submission" date="2015-01" db="EMBL/GenBank/DDBJ databases">
        <title>Evolution of Trichinella species and genotypes.</title>
        <authorList>
            <person name="Korhonen P.K."/>
            <person name="Edoardo P."/>
            <person name="Giuseppe L.R."/>
            <person name="Gasser R.B."/>
        </authorList>
    </citation>
    <scope>NUCLEOTIDE SEQUENCE [LARGE SCALE GENOMIC DNA]</scope>
    <source>
        <strain evidence="2">ISS417</strain>
    </source>
</reference>
<dbReference type="EMBL" id="JYDJ01002555">
    <property type="protein sequence ID" value="KRX30326.1"/>
    <property type="molecule type" value="Genomic_DNA"/>
</dbReference>
<organism evidence="2 3">
    <name type="scientific">Trichinella murrelli</name>
    <dbReference type="NCBI Taxonomy" id="144512"/>
    <lineage>
        <taxon>Eukaryota</taxon>
        <taxon>Metazoa</taxon>
        <taxon>Ecdysozoa</taxon>
        <taxon>Nematoda</taxon>
        <taxon>Enoplea</taxon>
        <taxon>Dorylaimia</taxon>
        <taxon>Trichinellida</taxon>
        <taxon>Trichinellidae</taxon>
        <taxon>Trichinella</taxon>
    </lineage>
</organism>
<evidence type="ECO:0000313" key="2">
    <source>
        <dbReference type="EMBL" id="KRX30326.1"/>
    </source>
</evidence>
<comment type="caution">
    <text evidence="2">The sequence shown here is derived from an EMBL/GenBank/DDBJ whole genome shotgun (WGS) entry which is preliminary data.</text>
</comment>
<name>A0A0V0SUR8_9BILA</name>
<evidence type="ECO:0000256" key="1">
    <source>
        <dbReference type="SAM" id="MobiDB-lite"/>
    </source>
</evidence>
<proteinExistence type="predicted"/>
<dbReference type="Proteomes" id="UP000055048">
    <property type="component" value="Unassembled WGS sequence"/>
</dbReference>
<feature type="region of interest" description="Disordered" evidence="1">
    <location>
        <begin position="1"/>
        <end position="34"/>
    </location>
</feature>
<sequence length="34" mass="3996">MEQRKCENTDGTKQTREGNRLNMTSSLERLKIIN</sequence>
<keyword evidence="3" id="KW-1185">Reference proteome</keyword>
<feature type="compositionally biased region" description="Basic and acidic residues" evidence="1">
    <location>
        <begin position="1"/>
        <end position="19"/>
    </location>
</feature>
<evidence type="ECO:0000313" key="3">
    <source>
        <dbReference type="Proteomes" id="UP000055048"/>
    </source>
</evidence>
<dbReference type="AlphaFoldDB" id="A0A0V0SUR8"/>
<protein>
    <submittedName>
        <fullName evidence="2">Uncharacterized protein</fullName>
    </submittedName>
</protein>
<gene>
    <name evidence="2" type="ORF">T05_5282</name>
</gene>
<accession>A0A0V0SUR8</accession>